<evidence type="ECO:0000313" key="4">
    <source>
        <dbReference type="EMBL" id="KAF6020351.1"/>
    </source>
</evidence>
<evidence type="ECO:0000259" key="3">
    <source>
        <dbReference type="SMART" id="SM01329"/>
    </source>
</evidence>
<comment type="caution">
    <text evidence="4">The sequence shown here is derived from an EMBL/GenBank/DDBJ whole genome shotgun (WGS) entry which is preliminary data.</text>
</comment>
<evidence type="ECO:0000256" key="1">
    <source>
        <dbReference type="ARBA" id="ARBA00007769"/>
    </source>
</evidence>
<keyword evidence="5" id="KW-1185">Reference proteome</keyword>
<proteinExistence type="inferred from homology"/>
<feature type="domain" description="Isopropylmalate dehydrogenase-like" evidence="3">
    <location>
        <begin position="40"/>
        <end position="346"/>
    </location>
</feature>
<comment type="similarity">
    <text evidence="1">Belongs to the isocitrate and isopropylmalate dehydrogenases family.</text>
</comment>
<keyword evidence="2" id="KW-0816">Tricarboxylic acid cycle</keyword>
<organism evidence="4 5">
    <name type="scientific">Bugula neritina</name>
    <name type="common">Brown bryozoan</name>
    <name type="synonym">Sertularia neritina</name>
    <dbReference type="NCBI Taxonomy" id="10212"/>
    <lineage>
        <taxon>Eukaryota</taxon>
        <taxon>Metazoa</taxon>
        <taxon>Spiralia</taxon>
        <taxon>Lophotrochozoa</taxon>
        <taxon>Bryozoa</taxon>
        <taxon>Gymnolaemata</taxon>
        <taxon>Cheilostomatida</taxon>
        <taxon>Flustrina</taxon>
        <taxon>Buguloidea</taxon>
        <taxon>Bugulidae</taxon>
        <taxon>Bugula</taxon>
    </lineage>
</organism>
<dbReference type="Proteomes" id="UP000593567">
    <property type="component" value="Unassembled WGS sequence"/>
</dbReference>
<evidence type="ECO:0000313" key="5">
    <source>
        <dbReference type="Proteomes" id="UP000593567"/>
    </source>
</evidence>
<dbReference type="EMBL" id="VXIV02003179">
    <property type="protein sequence ID" value="KAF6020351.1"/>
    <property type="molecule type" value="Genomic_DNA"/>
</dbReference>
<sequence length="350" mass="38879">MLSYWLTLCINLHTVLLLVNFMYQLAYCSLIVSHPVGKQVVTMIPGDGVWPELMHSVKDVCKQAGVPVVFDEKYISEIQPQQNCSLEEFVDAVTKSTVCIKGILQTPTGKGNTSELESLNMAMRKMLDLYANVVLVKSLPGLRTRHKNIDIVVIREQTEGEYSSLEHESVAGVVESLKIITAAKSKRVAKFAFDYATKHGRKKVTAIHKANIMKLADGLFLESCKEVAKMYPLIEFDDMIIDNTCMQLVSNPYQFDVMVMPNLYGSIIDNLAAGLGARHSFAEAQGKNIANPTAILLCAANMLKHMNLERYGNRIESAVYKVIKTGKVRTQDMGGYATTNEFTNAVCKVL</sequence>
<reference evidence="4" key="1">
    <citation type="submission" date="2020-06" db="EMBL/GenBank/DDBJ databases">
        <title>Draft genome of Bugula neritina, a colonial animal packing powerful symbionts and potential medicines.</title>
        <authorList>
            <person name="Rayko M."/>
        </authorList>
    </citation>
    <scope>NUCLEOTIDE SEQUENCE [LARGE SCALE GENOMIC DNA]</scope>
    <source>
        <strain evidence="4">Kwan_BN1</strain>
    </source>
</reference>
<evidence type="ECO:0000256" key="2">
    <source>
        <dbReference type="ARBA" id="ARBA00022532"/>
    </source>
</evidence>
<dbReference type="GO" id="GO:0006099">
    <property type="term" value="P:tricarboxylic acid cycle"/>
    <property type="evidence" value="ECO:0007669"/>
    <property type="project" value="UniProtKB-KW"/>
</dbReference>
<dbReference type="AlphaFoldDB" id="A0A7J7J3W0"/>
<accession>A0A7J7J3W0</accession>
<dbReference type="GO" id="GO:0006102">
    <property type="term" value="P:isocitrate metabolic process"/>
    <property type="evidence" value="ECO:0007669"/>
    <property type="project" value="TreeGrafter"/>
</dbReference>
<dbReference type="InterPro" id="IPR024084">
    <property type="entry name" value="IsoPropMal-DH-like_dom"/>
</dbReference>
<name>A0A7J7J3W0_BUGNE</name>
<dbReference type="Gene3D" id="3.40.718.10">
    <property type="entry name" value="Isopropylmalate Dehydrogenase"/>
    <property type="match status" value="1"/>
</dbReference>
<dbReference type="GO" id="GO:0005739">
    <property type="term" value="C:mitochondrion"/>
    <property type="evidence" value="ECO:0007669"/>
    <property type="project" value="TreeGrafter"/>
</dbReference>
<protein>
    <submittedName>
        <fullName evidence="4">IDH3B</fullName>
    </submittedName>
</protein>
<dbReference type="Pfam" id="PF00180">
    <property type="entry name" value="Iso_dh"/>
    <property type="match status" value="2"/>
</dbReference>
<dbReference type="SMART" id="SM01329">
    <property type="entry name" value="Iso_dh"/>
    <property type="match status" value="1"/>
</dbReference>
<dbReference type="OrthoDB" id="10261637at2759"/>
<dbReference type="PANTHER" id="PTHR11835">
    <property type="entry name" value="DECARBOXYLATING DEHYDROGENASES-ISOCITRATE, ISOPROPYLMALATE, TARTRATE"/>
    <property type="match status" value="1"/>
</dbReference>
<gene>
    <name evidence="4" type="ORF">EB796_021323</name>
</gene>
<dbReference type="PANTHER" id="PTHR11835:SF42">
    <property type="entry name" value="ISOCITRATE DEHYDROGENASE [NAD] SUBUNIT BETA, MITOCHONDRIAL"/>
    <property type="match status" value="1"/>
</dbReference>
<dbReference type="SUPFAM" id="SSF53659">
    <property type="entry name" value="Isocitrate/Isopropylmalate dehydrogenase-like"/>
    <property type="match status" value="1"/>
</dbReference>